<dbReference type="Gene3D" id="2.10.260.10">
    <property type="match status" value="1"/>
</dbReference>
<comment type="caution">
    <text evidence="3">The sequence shown here is derived from an EMBL/GenBank/DDBJ whole genome shotgun (WGS) entry which is preliminary data.</text>
</comment>
<feature type="domain" description="SpoVT-AbrB" evidence="2">
    <location>
        <begin position="1"/>
        <end position="46"/>
    </location>
</feature>
<dbReference type="OrthoDB" id="9809003at2"/>
<organism evidence="3 4">
    <name type="scientific">Methylomonas lenta</name>
    <dbReference type="NCBI Taxonomy" id="980561"/>
    <lineage>
        <taxon>Bacteria</taxon>
        <taxon>Pseudomonadati</taxon>
        <taxon>Pseudomonadota</taxon>
        <taxon>Gammaproteobacteria</taxon>
        <taxon>Methylococcales</taxon>
        <taxon>Methylococcaceae</taxon>
        <taxon>Methylomonas</taxon>
    </lineage>
</organism>
<protein>
    <submittedName>
        <fullName evidence="3">AbrB family transcriptional regulator</fullName>
    </submittedName>
</protein>
<evidence type="ECO:0000313" key="4">
    <source>
        <dbReference type="Proteomes" id="UP000078476"/>
    </source>
</evidence>
<evidence type="ECO:0000313" key="3">
    <source>
        <dbReference type="EMBL" id="OAI14306.1"/>
    </source>
</evidence>
<dbReference type="PROSITE" id="PS51740">
    <property type="entry name" value="SPOVT_ABRB"/>
    <property type="match status" value="1"/>
</dbReference>
<name>A0A177N8D1_9GAMM</name>
<dbReference type="GO" id="GO:0003677">
    <property type="term" value="F:DNA binding"/>
    <property type="evidence" value="ECO:0007669"/>
    <property type="project" value="UniProtKB-UniRule"/>
</dbReference>
<dbReference type="AlphaFoldDB" id="A0A177N8D1"/>
<keyword evidence="1" id="KW-0238">DNA-binding</keyword>
<dbReference type="RefSeq" id="WP_066983181.1">
    <property type="nucleotide sequence ID" value="NZ_LUUI01000111.1"/>
</dbReference>
<evidence type="ECO:0000256" key="1">
    <source>
        <dbReference type="PROSITE-ProRule" id="PRU01076"/>
    </source>
</evidence>
<dbReference type="Proteomes" id="UP000078476">
    <property type="component" value="Unassembled WGS sequence"/>
</dbReference>
<reference evidence="3 4" key="1">
    <citation type="submission" date="2016-03" db="EMBL/GenBank/DDBJ databases">
        <authorList>
            <person name="Ploux O."/>
        </authorList>
    </citation>
    <scope>NUCLEOTIDE SEQUENCE [LARGE SCALE GENOMIC DNA]</scope>
    <source>
        <strain evidence="3 4">R-45370</strain>
    </source>
</reference>
<gene>
    <name evidence="3" type="ORF">A1359_10815</name>
</gene>
<dbReference type="InterPro" id="IPR007159">
    <property type="entry name" value="SpoVT-AbrB_dom"/>
</dbReference>
<dbReference type="EMBL" id="LUUI01000111">
    <property type="protein sequence ID" value="OAI14306.1"/>
    <property type="molecule type" value="Genomic_DNA"/>
</dbReference>
<keyword evidence="4" id="KW-1185">Reference proteome</keyword>
<proteinExistence type="predicted"/>
<dbReference type="SUPFAM" id="SSF89447">
    <property type="entry name" value="AbrB/MazE/MraZ-like"/>
    <property type="match status" value="1"/>
</dbReference>
<sequence>MRVTSKGQVTIPQNVRESMGILPAETEIEFLQDDNGRWYIAKAQPDTQQTSRFRSAHKAGKLMMSTDEIMALTRGESWPSS</sequence>
<evidence type="ECO:0000259" key="2">
    <source>
        <dbReference type="PROSITE" id="PS51740"/>
    </source>
</evidence>
<dbReference type="InterPro" id="IPR037914">
    <property type="entry name" value="SpoVT-AbrB_sf"/>
</dbReference>
<dbReference type="SMART" id="SM00966">
    <property type="entry name" value="SpoVT_AbrB"/>
    <property type="match status" value="1"/>
</dbReference>
<dbReference type="STRING" id="980561.A1359_10815"/>
<accession>A0A177N8D1</accession>